<evidence type="ECO:0000313" key="8">
    <source>
        <dbReference type="Proteomes" id="UP000070620"/>
    </source>
</evidence>
<keyword evidence="3" id="KW-1015">Disulfide bond</keyword>
<feature type="compositionally biased region" description="Polar residues" evidence="5">
    <location>
        <begin position="1729"/>
        <end position="1747"/>
    </location>
</feature>
<evidence type="ECO:0000313" key="7">
    <source>
        <dbReference type="EMBL" id="KXK59681.1"/>
    </source>
</evidence>
<reference evidence="7 8" key="1">
    <citation type="submission" date="2016-01" db="EMBL/GenBank/DDBJ databases">
        <title>Whole genome sequence and analysis of Micromonospora rosaria DSM 803, which can produce antibacterial substance rosamicin.</title>
        <authorList>
            <person name="Yang H."/>
            <person name="He X."/>
            <person name="Zhu D."/>
        </authorList>
    </citation>
    <scope>NUCLEOTIDE SEQUENCE [LARGE SCALE GENOMIC DNA]</scope>
    <source>
        <strain evidence="7 8">DSM 803</strain>
    </source>
</reference>
<protein>
    <recommendedName>
        <fullName evidence="6">Laminin G domain-containing protein</fullName>
    </recommendedName>
</protein>
<dbReference type="PANTHER" id="PTHR32305:SF15">
    <property type="entry name" value="PROTEIN RHSA-RELATED"/>
    <property type="match status" value="1"/>
</dbReference>
<dbReference type="CDD" id="cd00110">
    <property type="entry name" value="LamG"/>
    <property type="match status" value="1"/>
</dbReference>
<dbReference type="NCBIfam" id="TIGR03696">
    <property type="entry name" value="Rhs_assc_core"/>
    <property type="match status" value="1"/>
</dbReference>
<dbReference type="InterPro" id="IPR006530">
    <property type="entry name" value="YD"/>
</dbReference>
<dbReference type="NCBIfam" id="TIGR01643">
    <property type="entry name" value="YD_repeat_2x"/>
    <property type="match status" value="9"/>
</dbReference>
<dbReference type="SUPFAM" id="SSF49899">
    <property type="entry name" value="Concanavalin A-like lectins/glucanases"/>
    <property type="match status" value="3"/>
</dbReference>
<dbReference type="InterPro" id="IPR036844">
    <property type="entry name" value="Hint_dom_sf"/>
</dbReference>
<dbReference type="Gene3D" id="2.180.10.10">
    <property type="entry name" value="RHS repeat-associated core"/>
    <property type="match status" value="4"/>
</dbReference>
<proteinExistence type="predicted"/>
<evidence type="ECO:0000256" key="1">
    <source>
        <dbReference type="ARBA" id="ARBA00022729"/>
    </source>
</evidence>
<evidence type="ECO:0000256" key="3">
    <source>
        <dbReference type="ARBA" id="ARBA00023157"/>
    </source>
</evidence>
<dbReference type="RefSeq" id="WP_067370162.1">
    <property type="nucleotide sequence ID" value="NZ_LRQV01000101.1"/>
</dbReference>
<dbReference type="SMART" id="SM00560">
    <property type="entry name" value="LamGL"/>
    <property type="match status" value="2"/>
</dbReference>
<feature type="non-terminal residue" evidence="7">
    <location>
        <position position="3402"/>
    </location>
</feature>
<comment type="caution">
    <text evidence="7">The sequence shown here is derived from an EMBL/GenBank/DDBJ whole genome shotgun (WGS) entry which is preliminary data.</text>
</comment>
<dbReference type="Gene3D" id="2.170.16.10">
    <property type="entry name" value="Hedgehog/Intein (Hint) domain"/>
    <property type="match status" value="1"/>
</dbReference>
<feature type="region of interest" description="Disordered" evidence="5">
    <location>
        <begin position="88"/>
        <end position="120"/>
    </location>
</feature>
<dbReference type="EMBL" id="LRQV01000101">
    <property type="protein sequence ID" value="KXK59681.1"/>
    <property type="molecule type" value="Genomic_DNA"/>
</dbReference>
<feature type="region of interest" description="Disordered" evidence="5">
    <location>
        <begin position="174"/>
        <end position="213"/>
    </location>
</feature>
<gene>
    <name evidence="7" type="ORF">AWW66_22865</name>
</gene>
<keyword evidence="1" id="KW-0732">Signal</keyword>
<feature type="region of interest" description="Disordered" evidence="5">
    <location>
        <begin position="44"/>
        <end position="67"/>
    </location>
</feature>
<feature type="domain" description="Laminin G" evidence="6">
    <location>
        <begin position="956"/>
        <end position="1144"/>
    </location>
</feature>
<dbReference type="InterPro" id="IPR013320">
    <property type="entry name" value="ConA-like_dom_sf"/>
</dbReference>
<keyword evidence="2" id="KW-0677">Repeat</keyword>
<feature type="region of interest" description="Disordered" evidence="5">
    <location>
        <begin position="2607"/>
        <end position="2637"/>
    </location>
</feature>
<dbReference type="InterPro" id="IPR031325">
    <property type="entry name" value="RHS_repeat"/>
</dbReference>
<evidence type="ECO:0000256" key="4">
    <source>
        <dbReference type="SAM" id="Coils"/>
    </source>
</evidence>
<dbReference type="InterPro" id="IPR045351">
    <property type="entry name" value="DUF6531"/>
</dbReference>
<dbReference type="PROSITE" id="PS50025">
    <property type="entry name" value="LAM_G_DOMAIN"/>
    <property type="match status" value="1"/>
</dbReference>
<feature type="coiled-coil region" evidence="4">
    <location>
        <begin position="3052"/>
        <end position="3086"/>
    </location>
</feature>
<feature type="region of interest" description="Disordered" evidence="5">
    <location>
        <begin position="1721"/>
        <end position="1747"/>
    </location>
</feature>
<dbReference type="Pfam" id="PF13385">
    <property type="entry name" value="Laminin_G_3"/>
    <property type="match status" value="3"/>
</dbReference>
<dbReference type="InterPro" id="IPR050708">
    <property type="entry name" value="T6SS_VgrG/RHS"/>
</dbReference>
<dbReference type="Proteomes" id="UP000070620">
    <property type="component" value="Unassembled WGS sequence"/>
</dbReference>
<dbReference type="SMART" id="SM00282">
    <property type="entry name" value="LamG"/>
    <property type="match status" value="2"/>
</dbReference>
<name>A0A136PMM9_9ACTN</name>
<dbReference type="InterPro" id="IPR006558">
    <property type="entry name" value="LamG-like"/>
</dbReference>
<dbReference type="Pfam" id="PF25023">
    <property type="entry name" value="TEN_YD-shell"/>
    <property type="match status" value="4"/>
</dbReference>
<sequence length="3402" mass="357492">MSVAMPQGAVRPGDEFPLTWLTWFTQRPAWSAANAFLGLPVQGKGPSGEVDPHVPASATDARTGAGRAPVPAAGTLDSYQPHRLATTPETTGVAEPGFDARTSKRDARRSTQRSDVFTNADGSVTRRTYNRPVNYRAADGTWRAIDSDLTRRSDGRLHVAANRLGISVAGAVPVPTTPGARAATTDPTDPPAADRAEVSGAQDPSTDLARLTLPGGETVGYRLEGATVGTPEVTEGTAVYRDILADTDLELTAFDAGIKETLVLRSPQAPSTWVFPLRLTGLTPRMTVAGEVELLDADGKAAAWFPHGSMQDANVDPQSGAPAESSGVTFELITVAGAPALKVVADRAWLDDPSRQYPVRVDPTITTGTTGDVYVDNDSATTNHNGDNLPVGTYNGGAVKARSFIHFDEFDDDGLIGKRITAAKLRLYHTWSYDCSSNKPFHVHRVTQPWTVANLTTGNYPGPTISSSIGSLTITNNSPACGNTGADRSVGRWATVPLAVDTFNDWSTGGANEGLALTASETDSTAWKRFTAANYSSGAYKPYLELTYSNNVVPQVNLRYPGNNAVVNTLTPELLSRAVDPDKWPAKGFTYNYVVTDAATNALVVNSGWVATPAWTVPTGRLAWNKTYLYTVRVYDKVGYSAVYPAYAFSTSVPQPVLATNLAQNSGKGFDPSIGNYTTSATDVSVATVGPSLSVTRSYNSLDTRRHNAFGTGWSSMLDTRASQVMDVAGTVQSVLVTYPTGQDVAFGRNANGTFTAPSGRFATLVETKNSAGTVTGYTLTDKDATVYTFGRSVGANVFKVTRIADANGRALTFTYSTTGQLTTITSAAGRSLHVTWSTPTGSTHPHVATVTTDPATPSAPTTAAIWRYGYGAGDQLTQVCPPTDPTRCTTYQYTPTSQYANAVLNAGPYSYWRMDEAAGTTTAASRVLSNAGVDNARYSGVTLGQPAGLPGSTATTAGFNGTSSHVQLPGKLISEGQYQSISLWFRTTTPNGVLFSYQVDPISKGTTSSNYTPALYIGSDGRLRGEFWMGSTTPMTTDVPVTDGAWHHVVLAGAGDTQRLYLDGVLKGTLNGTISLHAGESANVLVGAGFVGGGWPGHVRSGTSPAVATHFTGSIAEVAFFNQALTGATAAELHTVGRSSHPVLTKVVRPSGGTTAEIAYDTATGRVATLTDENGGDWNLAAPTVSGNSDVYAASVLGAKPADYWRLGETEVTEAVNEVQGGTATYDTTTLGVTGPFSDSRAASFNGTSSHLVLPPENIPTTGPNSVEMWFKVPSGPTTGGVLYGYQAAPMEDPSVTGTSTPALYVGTDGKLRGGFWTGSPTRLITSAAGVNDNKWHHVVLSAGTNTQTLYLDGAPIGTINHALAATDAVNAYVGAGKWSGSWPMTGTRTVGHFTGSVAEVAFYRSQLTAEQVSGHFVASKQTAPVAVTMLSGVATAIAMPVSTVTVTGPTGETTSYSYDLVNGNRLVAQTDGLGNTTKFGYDVGGYGNLTYDPRGVWTQELQDVRGNTKQVITCQDQSAGRCSSVYYTYYPDATTTTLTPDPRNDLILTVRDGRSASETDNTYLTSYGYDTFGNQVGITDPLGRTTRVTYTDGTTVAAKDGGFAPAGLPATVTTPGGQTQRIVYHTSGDVAEVIEPSGKTTRYTYDGVGRVLTETEVTTNHPAGLTTSYTYDLLGRPVTETEPGVTNRVTGAVHTARTTTTYDVDGNVTEVTVADLTGGDASRTTRHTYNGYGQESSTTNAGDQTTTFGYDVYGRVVSETEPDGTVNTSTYDVEGNLLTSVVRDFTGDPNSPSSPRDLVTVQRAYDPAGRLASETDAMGWTTAYTYTDNGLEAKVTRTDNDGRTFLIEENRYDAAGNVVTEVTNNGHTVTTATYDAAGRTTTSTVDPDGLKRKTTLVYDLDDNVVSTVSTGPDGTVTSISDAFYDHAGRAVAETEYTSTALTPVGRWKLDETTGTKAADAAGNSPATATGGLTWSPERGGSAVFDGASGYLAAPRVVDTTRAFTVAAWVKLAGAGTGTEQLVVSAPGATGSTALKLHHLPAQNRWHTSMSVRKADGTVAWVNAGSPNGSATPGTWTHLAVTADPTTKTLRLYADGALQGTATTTEDFNNQSTGLTIGGASGFGWFPGAVDDVQAYQKALSAAEISQLRAGTAPAADAQVIRTSQTVDSDDLPTSVTDPNGDTTYYGYDEEGRAVRTTAPAALAEQVGQPPALANAVTLVGYNTFDEPTDVRDANGNWSVIEYDALGRTVAEQAPAYTPPGATTPIVPRTTQTYHAGGEVATVTDPLGRVTHYTYDQLGRLAKEVAPNDGATTYTYDDIGNTLSVTDPTGAVTTATYDYLGRTVTSTDVVRQDSTHHTTHYTYTPQGWPQQVTSPAGVTSRTEYNVLGEPTAVFDGANNRTRYEYDAEGRNTKTIRPDNSFSIVEYDLADRPVRTAEHGVTGTLLSNRSVRYDRAGNLVASTDAKGTTATFEYDATGVVTRHTQPISGSDAIVTTFGYDLEGNRTRFTDGRGNAFFTTYNSWGLPESQIEPATAAHPAAADRTFTLAYDAAARPVRQLLPGGVSVTNTYGDLDQLLRQAGAGAEATTTDRVFEYDVVGRMTSFSGPGGTNSVSYDDRGLPRSVTGPAGDTSFGYDSDGRVASRQDAAGTTTFGYDVAGRLAALANPTAGVQLGYAYNNLSQVTTITHGSNGNTRNFTFDASHRIVGDELRTPTGTSLAKITYGWDLNDNIVTKNTTGFAGSANNTYTYDLAGRLTSWNNGATSTVYAYDKSGNRVQNGAKLFSYDQRNRLVDADGTSYKYTARGTLAQAGGNLTSADALGQVVSQEAGGATQTHTYDALGRAVRPGHAYSGLGNDLAGDASSTYVRGPGGDVVGTTSGGQQRMVWTDLHTDVVGQFTATGTTLAGSVTYDPFGKVVVSGGLIGQLGYQSEWTDAVTSRVNMHARWYNPDTGQFDTRDTASNSPLPDSINANRYQYGDANPLTVTDPTGHWGLRDLGRGLRKAASAVTSTARSAYSYTSSYMSRASSYAASYSYSAYNSAKAKVTKTVKKAKAVVKKKVQQVKRKYEQVKQQVKKKYNQAKRYVKKKVEKAKKYVAKKVAAVKKKAKQTIAKAKQAGKKIAAKAQRVVKKATTAVRDATNATKKWVKDHKDVLLEVAAVGGAILAGIACTAVTAGAGALACIAGAGALITLAKDAAQGDIHSMGDALGSLGTGAVAGLLGGAGGAIAARVGAAVAKKAGTGLLGRLAVEGVEGGVEDALGQVATTGSYNPRAAVENMVPGLGALSRKGGGGARSGGASPSSGRNAAGISVSGGSGSCPTNGRRHSFDPQTPVLMADGSRRPIEDVNVGDRVLATDPVAGRSEPKQVTRLHRNVDEDLTDLTVRDQDGRVTKVETTWHHPFWN</sequence>
<keyword evidence="8" id="KW-1185">Reference proteome</keyword>
<dbReference type="CDD" id="cd00081">
    <property type="entry name" value="Hint"/>
    <property type="match status" value="1"/>
</dbReference>
<dbReference type="Gene3D" id="2.60.120.200">
    <property type="match status" value="3"/>
</dbReference>
<accession>A0A136PMM9</accession>
<dbReference type="SUPFAM" id="SSF51294">
    <property type="entry name" value="Hedgehog/intein (Hint) domain"/>
    <property type="match status" value="1"/>
</dbReference>
<dbReference type="InterPro" id="IPR001791">
    <property type="entry name" value="Laminin_G"/>
</dbReference>
<dbReference type="PANTHER" id="PTHR32305">
    <property type="match status" value="1"/>
</dbReference>
<dbReference type="InterPro" id="IPR056823">
    <property type="entry name" value="TEN-like_YD-shell"/>
</dbReference>
<organism evidence="7 8">
    <name type="scientific">Micromonospora rosaria</name>
    <dbReference type="NCBI Taxonomy" id="47874"/>
    <lineage>
        <taxon>Bacteria</taxon>
        <taxon>Bacillati</taxon>
        <taxon>Actinomycetota</taxon>
        <taxon>Actinomycetes</taxon>
        <taxon>Micromonosporales</taxon>
        <taxon>Micromonosporaceae</taxon>
        <taxon>Micromonospora</taxon>
    </lineage>
</organism>
<dbReference type="Pfam" id="PF20148">
    <property type="entry name" value="DUF6531"/>
    <property type="match status" value="1"/>
</dbReference>
<evidence type="ECO:0000256" key="2">
    <source>
        <dbReference type="ARBA" id="ARBA00022737"/>
    </source>
</evidence>
<feature type="compositionally biased region" description="Low complexity" evidence="5">
    <location>
        <begin position="174"/>
        <end position="191"/>
    </location>
</feature>
<feature type="region of interest" description="Disordered" evidence="5">
    <location>
        <begin position="3284"/>
        <end position="3335"/>
    </location>
</feature>
<keyword evidence="4" id="KW-0175">Coiled coil</keyword>
<dbReference type="InterPro" id="IPR022385">
    <property type="entry name" value="Rhs_assc_core"/>
</dbReference>
<dbReference type="OrthoDB" id="4981820at2"/>
<evidence type="ECO:0000256" key="5">
    <source>
        <dbReference type="SAM" id="MobiDB-lite"/>
    </source>
</evidence>
<evidence type="ECO:0000259" key="6">
    <source>
        <dbReference type="PROSITE" id="PS50025"/>
    </source>
</evidence>
<dbReference type="Pfam" id="PF05593">
    <property type="entry name" value="RHS_repeat"/>
    <property type="match status" value="2"/>
</dbReference>
<feature type="compositionally biased region" description="Low complexity" evidence="5">
    <location>
        <begin position="3295"/>
        <end position="3309"/>
    </location>
</feature>